<name>A0A2G6KDQ1_9BACT</name>
<dbReference type="InterPro" id="IPR020084">
    <property type="entry name" value="NUDIX_hydrolase_CS"/>
</dbReference>
<dbReference type="PRINTS" id="PR00502">
    <property type="entry name" value="NUDIXFAMILY"/>
</dbReference>
<evidence type="ECO:0000313" key="5">
    <source>
        <dbReference type="EMBL" id="PIE33808.1"/>
    </source>
</evidence>
<dbReference type="GO" id="GO:0006753">
    <property type="term" value="P:nucleoside phosphate metabolic process"/>
    <property type="evidence" value="ECO:0007669"/>
    <property type="project" value="TreeGrafter"/>
</dbReference>
<dbReference type="InterPro" id="IPR000086">
    <property type="entry name" value="NUDIX_hydrolase_dom"/>
</dbReference>
<organism evidence="5 6">
    <name type="scientific">candidate division KSB3 bacterium</name>
    <dbReference type="NCBI Taxonomy" id="2044937"/>
    <lineage>
        <taxon>Bacteria</taxon>
        <taxon>candidate division KSB3</taxon>
    </lineage>
</organism>
<dbReference type="AlphaFoldDB" id="A0A2G6KDQ1"/>
<dbReference type="CDD" id="cd03424">
    <property type="entry name" value="NUDIX_ADPRase_Nudt5_UGPPase_Nudt14"/>
    <property type="match status" value="1"/>
</dbReference>
<keyword evidence="2 3" id="KW-0378">Hydrolase</keyword>
<evidence type="ECO:0000256" key="1">
    <source>
        <dbReference type="ARBA" id="ARBA00001946"/>
    </source>
</evidence>
<dbReference type="Proteomes" id="UP000230821">
    <property type="component" value="Unassembled WGS sequence"/>
</dbReference>
<dbReference type="GO" id="GO:0016462">
    <property type="term" value="F:pyrophosphatase activity"/>
    <property type="evidence" value="ECO:0007669"/>
    <property type="project" value="UniProtKB-ARBA"/>
</dbReference>
<dbReference type="PANTHER" id="PTHR11839:SF18">
    <property type="entry name" value="NUDIX HYDROLASE DOMAIN-CONTAINING PROTEIN"/>
    <property type="match status" value="1"/>
</dbReference>
<dbReference type="Gene3D" id="3.90.79.10">
    <property type="entry name" value="Nucleoside Triphosphate Pyrophosphohydrolase"/>
    <property type="match status" value="1"/>
</dbReference>
<evidence type="ECO:0000256" key="3">
    <source>
        <dbReference type="RuleBase" id="RU003476"/>
    </source>
</evidence>
<dbReference type="InterPro" id="IPR015797">
    <property type="entry name" value="NUDIX_hydrolase-like_dom_sf"/>
</dbReference>
<dbReference type="InterPro" id="IPR020476">
    <property type="entry name" value="Nudix_hydrolase"/>
</dbReference>
<dbReference type="SUPFAM" id="SSF55811">
    <property type="entry name" value="Nudix"/>
    <property type="match status" value="1"/>
</dbReference>
<protein>
    <submittedName>
        <fullName evidence="5">NUDIX hydrolase</fullName>
    </submittedName>
</protein>
<dbReference type="EMBL" id="PDSK01000094">
    <property type="protein sequence ID" value="PIE33808.1"/>
    <property type="molecule type" value="Genomic_DNA"/>
</dbReference>
<evidence type="ECO:0000259" key="4">
    <source>
        <dbReference type="PROSITE" id="PS51462"/>
    </source>
</evidence>
<sequence length="188" mass="21592">MEKWKILHSRNVFDHRWYTLRQDAVQLPDGRMLDDYFISVRPDVALILALTADEQVPLVRQYKHGVQKIMLELPGGFIDEGETPEQAARRELVEETGYVADKFYQLAAVHENPTKDTNTTYLFLAPNALKQHEQSLDQYEQISVELSPLQQLLSQIRAGEICTGNSIATIFLALDHLNRLDICDQNVR</sequence>
<comment type="caution">
    <text evidence="5">The sequence shown here is derived from an EMBL/GenBank/DDBJ whole genome shotgun (WGS) entry which is preliminary data.</text>
</comment>
<comment type="similarity">
    <text evidence="3">Belongs to the Nudix hydrolase family.</text>
</comment>
<dbReference type="PANTHER" id="PTHR11839">
    <property type="entry name" value="UDP/ADP-SUGAR PYROPHOSPHATASE"/>
    <property type="match status" value="1"/>
</dbReference>
<comment type="cofactor">
    <cofactor evidence="1">
        <name>Mg(2+)</name>
        <dbReference type="ChEBI" id="CHEBI:18420"/>
    </cofactor>
</comment>
<dbReference type="GO" id="GO:0019693">
    <property type="term" value="P:ribose phosphate metabolic process"/>
    <property type="evidence" value="ECO:0007669"/>
    <property type="project" value="TreeGrafter"/>
</dbReference>
<dbReference type="Pfam" id="PF00293">
    <property type="entry name" value="NUDIX"/>
    <property type="match status" value="1"/>
</dbReference>
<dbReference type="PROSITE" id="PS00893">
    <property type="entry name" value="NUDIX_BOX"/>
    <property type="match status" value="1"/>
</dbReference>
<gene>
    <name evidence="5" type="ORF">CSA56_09860</name>
</gene>
<evidence type="ECO:0000313" key="6">
    <source>
        <dbReference type="Proteomes" id="UP000230821"/>
    </source>
</evidence>
<proteinExistence type="inferred from homology"/>
<reference evidence="5 6" key="1">
    <citation type="submission" date="2017-10" db="EMBL/GenBank/DDBJ databases">
        <title>Novel microbial diversity and functional potential in the marine mammal oral microbiome.</title>
        <authorList>
            <person name="Dudek N.K."/>
            <person name="Sun C.L."/>
            <person name="Burstein D."/>
            <person name="Kantor R.S."/>
            <person name="Aliaga Goltsman D.S."/>
            <person name="Bik E.M."/>
            <person name="Thomas B.C."/>
            <person name="Banfield J.F."/>
            <person name="Relman D.A."/>
        </authorList>
    </citation>
    <scope>NUCLEOTIDE SEQUENCE [LARGE SCALE GENOMIC DNA]</scope>
    <source>
        <strain evidence="5">DOLJORAL78_47_16</strain>
    </source>
</reference>
<feature type="domain" description="Nudix hydrolase" evidence="4">
    <location>
        <begin position="39"/>
        <end position="169"/>
    </location>
</feature>
<dbReference type="PROSITE" id="PS51462">
    <property type="entry name" value="NUDIX"/>
    <property type="match status" value="1"/>
</dbReference>
<accession>A0A2G6KDQ1</accession>
<dbReference type="GO" id="GO:0005829">
    <property type="term" value="C:cytosol"/>
    <property type="evidence" value="ECO:0007669"/>
    <property type="project" value="TreeGrafter"/>
</dbReference>
<evidence type="ECO:0000256" key="2">
    <source>
        <dbReference type="ARBA" id="ARBA00022801"/>
    </source>
</evidence>